<dbReference type="KEGG" id="agv:OJF2_37490"/>
<dbReference type="SUPFAM" id="SSF69304">
    <property type="entry name" value="Tricorn protease N-terminal domain"/>
    <property type="match status" value="1"/>
</dbReference>
<protein>
    <submittedName>
        <fullName evidence="1">Translocation protein TolB</fullName>
    </submittedName>
</protein>
<dbReference type="SUPFAM" id="SSF82171">
    <property type="entry name" value="DPP6 N-terminal domain-like"/>
    <property type="match status" value="1"/>
</dbReference>
<dbReference type="InterPro" id="IPR011042">
    <property type="entry name" value="6-blade_b-propeller_TolB-like"/>
</dbReference>
<dbReference type="PANTHER" id="PTHR32161">
    <property type="entry name" value="DPP6 N-TERMINAL DOMAIN-LIKE PROTEIN"/>
    <property type="match status" value="1"/>
</dbReference>
<dbReference type="AlphaFoldDB" id="A0A5B9W3N5"/>
<dbReference type="Gene3D" id="2.120.10.60">
    <property type="entry name" value="Tricorn protease N-terminal domain"/>
    <property type="match status" value="1"/>
</dbReference>
<gene>
    <name evidence="1" type="ORF">OJF2_37490</name>
</gene>
<dbReference type="EMBL" id="CP042997">
    <property type="protein sequence ID" value="QEH35202.1"/>
    <property type="molecule type" value="Genomic_DNA"/>
</dbReference>
<dbReference type="Gene3D" id="2.120.10.30">
    <property type="entry name" value="TolB, C-terminal domain"/>
    <property type="match status" value="3"/>
</dbReference>
<name>A0A5B9W3N5_9BACT</name>
<dbReference type="InterPro" id="IPR011659">
    <property type="entry name" value="WD40"/>
</dbReference>
<accession>A0A5B9W3N5</accession>
<dbReference type="Proteomes" id="UP000324233">
    <property type="component" value="Chromosome"/>
</dbReference>
<dbReference type="RefSeq" id="WP_148595031.1">
    <property type="nucleotide sequence ID" value="NZ_CP042997.1"/>
</dbReference>
<proteinExistence type="predicted"/>
<dbReference type="Pfam" id="PF26549">
    <property type="entry name" value="Tricorn_N"/>
    <property type="match status" value="1"/>
</dbReference>
<evidence type="ECO:0000313" key="2">
    <source>
        <dbReference type="Proteomes" id="UP000324233"/>
    </source>
</evidence>
<reference evidence="1 2" key="1">
    <citation type="submission" date="2019-08" db="EMBL/GenBank/DDBJ databases">
        <title>Deep-cultivation of Planctomycetes and their phenomic and genomic characterization uncovers novel biology.</title>
        <authorList>
            <person name="Wiegand S."/>
            <person name="Jogler M."/>
            <person name="Boedeker C."/>
            <person name="Pinto D."/>
            <person name="Vollmers J."/>
            <person name="Rivas-Marin E."/>
            <person name="Kohn T."/>
            <person name="Peeters S.H."/>
            <person name="Heuer A."/>
            <person name="Rast P."/>
            <person name="Oberbeckmann S."/>
            <person name="Bunk B."/>
            <person name="Jeske O."/>
            <person name="Meyerdierks A."/>
            <person name="Storesund J.E."/>
            <person name="Kallscheuer N."/>
            <person name="Luecker S."/>
            <person name="Lage O.M."/>
            <person name="Pohl T."/>
            <person name="Merkel B.J."/>
            <person name="Hornburger P."/>
            <person name="Mueller R.-W."/>
            <person name="Bruemmer F."/>
            <person name="Labrenz M."/>
            <person name="Spormann A.M."/>
            <person name="Op den Camp H."/>
            <person name="Overmann J."/>
            <person name="Amann R."/>
            <person name="Jetten M.S.M."/>
            <person name="Mascher T."/>
            <person name="Medema M.H."/>
            <person name="Devos D.P."/>
            <person name="Kaster A.-K."/>
            <person name="Ovreas L."/>
            <person name="Rohde M."/>
            <person name="Galperin M.Y."/>
            <person name="Jogler C."/>
        </authorList>
    </citation>
    <scope>NUCLEOTIDE SEQUENCE [LARGE SCALE GENOMIC DNA]</scope>
    <source>
        <strain evidence="1 2">OJF2</strain>
    </source>
</reference>
<dbReference type="OrthoDB" id="269409at2"/>
<keyword evidence="2" id="KW-1185">Reference proteome</keyword>
<organism evidence="1 2">
    <name type="scientific">Aquisphaera giovannonii</name>
    <dbReference type="NCBI Taxonomy" id="406548"/>
    <lineage>
        <taxon>Bacteria</taxon>
        <taxon>Pseudomonadati</taxon>
        <taxon>Planctomycetota</taxon>
        <taxon>Planctomycetia</taxon>
        <taxon>Isosphaerales</taxon>
        <taxon>Isosphaeraceae</taxon>
        <taxon>Aquisphaera</taxon>
    </lineage>
</organism>
<evidence type="ECO:0000313" key="1">
    <source>
        <dbReference type="EMBL" id="QEH35202.1"/>
    </source>
</evidence>
<sequence length="599" mass="63419">MRTTSVHAALAFAAGLLATGPPTCRAGEGRPAGTIAFSSLAPRGWDLYLTDIETRRTRRLTDHPALDFNAAFAPDGGRLAFVSERDGNAELYTVQVDGGGLRRLTGEFALDDRPAWSPDGRRIAFSSTRQPAEEPGRSWNAAYVMGADGGDPRRLTPAGSADYSPAWSPGGDLIAVASGSGEAGGTDLFVMDPEGNGRRRVVANGGWPAFAADGRSLFFHSKREGRWGIWRVDLDGSGLERITPPDVDAYTPSASADGKRLVAAVGRGGHRQVVAIDLASRSLTDLTDAAADHWNPSISPDGRSVAYHRAAPDSAAPNVEPWGAPPDTALRMLRLAGAFPAFSPDGKRVALIGGSFARLDVMNVDGSGRRTLHAGASRALFGVSWAHRGDRIAFSQGPVFQGPGGQVDIATVRPDGSGYAGITRDPGNDGFPSFSPDGKEIVFRSGRGGSKNLHVMGADGSGVRRLTEGRWTDTMCDWSPSGEWIAFASDRGGDFEIWLTHPDGSGLRKLVGGSRNNHPHFSPDGRWIVFTSKRAGFSAEEISLPEQPQPYGDLFAAPVVGTGLIRLTHNGFEEGTPAWAPVLEIKATGEGGRGQAEDY</sequence>
<dbReference type="PANTHER" id="PTHR32161:SF8">
    <property type="entry name" value="DPP6 N-TERMINAL DOMAIN-LIKE PROTEIN"/>
    <property type="match status" value="1"/>
</dbReference>
<dbReference type="Pfam" id="PF07676">
    <property type="entry name" value="PD40"/>
    <property type="match status" value="5"/>
</dbReference>